<evidence type="ECO:0000313" key="7">
    <source>
        <dbReference type="EMBL" id="CAI5760263.1"/>
    </source>
</evidence>
<proteinExistence type="inferred from homology"/>
<dbReference type="SUPFAM" id="SSF50630">
    <property type="entry name" value="Acid proteases"/>
    <property type="match status" value="1"/>
</dbReference>
<dbReference type="AlphaFoldDB" id="A0A9W4XC89"/>
<evidence type="ECO:0000256" key="4">
    <source>
        <dbReference type="SAM" id="Phobius"/>
    </source>
</evidence>
<dbReference type="EMBL" id="CANTUO010000006">
    <property type="protein sequence ID" value="CAI5760263.1"/>
    <property type="molecule type" value="Genomic_DNA"/>
</dbReference>
<keyword evidence="4" id="KW-1133">Transmembrane helix</keyword>
<keyword evidence="4" id="KW-0812">Transmembrane</keyword>
<evidence type="ECO:0000259" key="6">
    <source>
        <dbReference type="PROSITE" id="PS51767"/>
    </source>
</evidence>
<dbReference type="PANTHER" id="PTHR47966:SF51">
    <property type="entry name" value="BETA-SITE APP-CLEAVING ENZYME, ISOFORM A-RELATED"/>
    <property type="match status" value="1"/>
</dbReference>
<feature type="transmembrane region" description="Helical" evidence="4">
    <location>
        <begin position="663"/>
        <end position="684"/>
    </location>
</feature>
<feature type="compositionally biased region" description="Low complexity" evidence="3">
    <location>
        <begin position="52"/>
        <end position="64"/>
    </location>
</feature>
<sequence length="685" mass="75409">MFNNLLISLLLLSSLIHVGLSDDSSTGISMSVITNPSTSTTNDNANSENDDSTTSTVSILTTNTQNSPSSTRETTTNDNIPTTTTNDGIIRWTFARTSQTTPSTRSTSRVSFTSTLPASKTTINQIDSSIFRLQFTIPEGDNYYNAPLALGPENDQNLELRLDLIQPHIWVMNHDDFINCNYLKSWLSSVESTLSETTSLPAAITTASQYTGNCDKYGLYVSATSNMPQPSDSNIENGDPYIIPYINQIMASGKWVTDDVLFNFTNGYTGKLSNFSFIDVNETNMFAGGLGLAGNPYGRGFLYNLVNQNIIKSPGYSLWFNNFTDSENAICELIPGVVNSKFYIGNLYSFDILPQRGYKFPASQQQANQELIELTLPIISLDDMKIENILTGQIVSIKSRTGGLPVLLNSRSIYSYLPLDVIVNLAIQTNAYYASEIGKWLVECDTLQNIDASVNFQMGNFSIKVPINEFIIDALYQDKILNFENGHKACYLTFIPTSGDGLNVLGLPFLRNIYLVVDNEGRKIAIAQSNKHINPEKEEEQESMTQFNQSSFSQVQYSSSTNNTADYSIDYIMAGNIPFATSNKYYNTDNLTLSYSSMSDNSGNSMILDIPARLTGAIIRSGSIYVSGFSGQPTPEDETTSDTNSTSSRGGARILNNKVEIGYVYVDLGLLSTLVSIIMVLIVLL</sequence>
<accession>A0A9W4XC89</accession>
<dbReference type="PROSITE" id="PS51767">
    <property type="entry name" value="PEPTIDASE_A1"/>
    <property type="match status" value="1"/>
</dbReference>
<dbReference type="InterPro" id="IPR001461">
    <property type="entry name" value="Aspartic_peptidase_A1"/>
</dbReference>
<keyword evidence="8" id="KW-1185">Reference proteome</keyword>
<keyword evidence="5" id="KW-0732">Signal</keyword>
<dbReference type="GO" id="GO:0006508">
    <property type="term" value="P:proteolysis"/>
    <property type="evidence" value="ECO:0007669"/>
    <property type="project" value="InterPro"/>
</dbReference>
<feature type="region of interest" description="Disordered" evidence="3">
    <location>
        <begin position="629"/>
        <end position="649"/>
    </location>
</feature>
<protein>
    <recommendedName>
        <fullName evidence="6">Peptidase A1 domain-containing protein</fullName>
    </recommendedName>
</protein>
<dbReference type="OrthoDB" id="771136at2759"/>
<evidence type="ECO:0000256" key="5">
    <source>
        <dbReference type="SAM" id="SignalP"/>
    </source>
</evidence>
<feature type="compositionally biased region" description="Low complexity" evidence="3">
    <location>
        <begin position="71"/>
        <end position="83"/>
    </location>
</feature>
<feature type="compositionally biased region" description="Polar residues" evidence="3">
    <location>
        <begin position="35"/>
        <end position="47"/>
    </location>
</feature>
<dbReference type="Proteomes" id="UP001152885">
    <property type="component" value="Unassembled WGS sequence"/>
</dbReference>
<dbReference type="PANTHER" id="PTHR47966">
    <property type="entry name" value="BETA-SITE APP-CLEAVING ENZYME, ISOFORM A-RELATED"/>
    <property type="match status" value="1"/>
</dbReference>
<dbReference type="Gene3D" id="2.40.70.10">
    <property type="entry name" value="Acid Proteases"/>
    <property type="match status" value="2"/>
</dbReference>
<keyword evidence="4" id="KW-0472">Membrane</keyword>
<comment type="similarity">
    <text evidence="1">Belongs to the peptidase A1 family.</text>
</comment>
<evidence type="ECO:0000256" key="2">
    <source>
        <dbReference type="ARBA" id="ARBA00023157"/>
    </source>
</evidence>
<gene>
    <name evidence="7" type="ORF">CANVERA_P4773</name>
</gene>
<evidence type="ECO:0000256" key="3">
    <source>
        <dbReference type="SAM" id="MobiDB-lite"/>
    </source>
</evidence>
<dbReference type="GO" id="GO:0004190">
    <property type="term" value="F:aspartic-type endopeptidase activity"/>
    <property type="evidence" value="ECO:0007669"/>
    <property type="project" value="InterPro"/>
</dbReference>
<name>A0A9W4XC89_9ASCO</name>
<feature type="domain" description="Peptidase A1" evidence="6">
    <location>
        <begin position="144"/>
        <end position="527"/>
    </location>
</feature>
<feature type="region of interest" description="Disordered" evidence="3">
    <location>
        <begin position="35"/>
        <end position="83"/>
    </location>
</feature>
<feature type="signal peptide" evidence="5">
    <location>
        <begin position="1"/>
        <end position="21"/>
    </location>
</feature>
<evidence type="ECO:0000256" key="1">
    <source>
        <dbReference type="ARBA" id="ARBA00007447"/>
    </source>
</evidence>
<dbReference type="Pfam" id="PF00026">
    <property type="entry name" value="Asp"/>
    <property type="match status" value="1"/>
</dbReference>
<dbReference type="InterPro" id="IPR021109">
    <property type="entry name" value="Peptidase_aspartic_dom_sf"/>
</dbReference>
<reference evidence="7" key="1">
    <citation type="submission" date="2022-12" db="EMBL/GenBank/DDBJ databases">
        <authorList>
            <person name="Brejova B."/>
        </authorList>
    </citation>
    <scope>NUCLEOTIDE SEQUENCE</scope>
</reference>
<comment type="caution">
    <text evidence="7">The sequence shown here is derived from an EMBL/GenBank/DDBJ whole genome shotgun (WGS) entry which is preliminary data.</text>
</comment>
<keyword evidence="2" id="KW-1015">Disulfide bond</keyword>
<organism evidence="7 8">
    <name type="scientific">Candida verbasci</name>
    <dbReference type="NCBI Taxonomy" id="1227364"/>
    <lineage>
        <taxon>Eukaryota</taxon>
        <taxon>Fungi</taxon>
        <taxon>Dikarya</taxon>
        <taxon>Ascomycota</taxon>
        <taxon>Saccharomycotina</taxon>
        <taxon>Pichiomycetes</taxon>
        <taxon>Debaryomycetaceae</taxon>
        <taxon>Candida/Lodderomyces clade</taxon>
        <taxon>Candida</taxon>
    </lineage>
</organism>
<evidence type="ECO:0000313" key="8">
    <source>
        <dbReference type="Proteomes" id="UP001152885"/>
    </source>
</evidence>
<feature type="chain" id="PRO_5040790521" description="Peptidase A1 domain-containing protein" evidence="5">
    <location>
        <begin position="22"/>
        <end position="685"/>
    </location>
</feature>
<dbReference type="InterPro" id="IPR033121">
    <property type="entry name" value="PEPTIDASE_A1"/>
</dbReference>